<protein>
    <submittedName>
        <fullName evidence="1">Uncharacterized protein</fullName>
    </submittedName>
</protein>
<reference evidence="1" key="1">
    <citation type="submission" date="2023-07" db="EMBL/GenBank/DDBJ databases">
        <title>Black Yeasts Isolated from many extreme environments.</title>
        <authorList>
            <person name="Coleine C."/>
            <person name="Stajich J.E."/>
            <person name="Selbmann L."/>
        </authorList>
    </citation>
    <scope>NUCLEOTIDE SEQUENCE</scope>
    <source>
        <strain evidence="1">CCFEE 5714</strain>
    </source>
</reference>
<dbReference type="EMBL" id="JAUTXU010000042">
    <property type="protein sequence ID" value="KAK3716504.1"/>
    <property type="molecule type" value="Genomic_DNA"/>
</dbReference>
<proteinExistence type="predicted"/>
<organism evidence="1 2">
    <name type="scientific">Vermiconidia calcicola</name>
    <dbReference type="NCBI Taxonomy" id="1690605"/>
    <lineage>
        <taxon>Eukaryota</taxon>
        <taxon>Fungi</taxon>
        <taxon>Dikarya</taxon>
        <taxon>Ascomycota</taxon>
        <taxon>Pezizomycotina</taxon>
        <taxon>Dothideomycetes</taxon>
        <taxon>Dothideomycetidae</taxon>
        <taxon>Mycosphaerellales</taxon>
        <taxon>Extremaceae</taxon>
        <taxon>Vermiconidia</taxon>
    </lineage>
</organism>
<comment type="caution">
    <text evidence="1">The sequence shown here is derived from an EMBL/GenBank/DDBJ whole genome shotgun (WGS) entry which is preliminary data.</text>
</comment>
<accession>A0ACC3NGP8</accession>
<name>A0ACC3NGP8_9PEZI</name>
<evidence type="ECO:0000313" key="1">
    <source>
        <dbReference type="EMBL" id="KAK3716504.1"/>
    </source>
</evidence>
<evidence type="ECO:0000313" key="2">
    <source>
        <dbReference type="Proteomes" id="UP001281147"/>
    </source>
</evidence>
<dbReference type="Proteomes" id="UP001281147">
    <property type="component" value="Unassembled WGS sequence"/>
</dbReference>
<gene>
    <name evidence="1" type="ORF">LTR37_006400</name>
</gene>
<sequence>MVAKKRKMPSLQSLLEREWCYYCERDFDDLKILCDHQKAKHFKCSRCPKRLQTANGLKVHTQQVHKEGIDEIANALPHRGDPNIEIFGTEGIPEDVMAAHKQAVTKEYYRILAEHGHSTGNPPAKSQKMDPGATNEPKPVESKESIKARAAEFRARKRAEKEARARGELVDVKMEDADTLPSHQQIPQYDLTEARKFLSSGMDCYFDHAPIRTSDEAMQAYYESHPFKGATNPYSHVPGLPQTSRDESPPPLIRQEGLVKVDLGSFKDLRTQELLQYGYIREAQVHEIAKTPGSKNDQLKASAKFLREQTRVPASWLQPKIQSLQIQSYAGTQSQIDSILAANNTPASTFDHTPGMQAYQPHLTRPPIDPAYNTYSPHGYPNMLNQGSASPDGGIPVTGDGLYQSGLEPPRASSPPPPLPAGHVSTLKPAPGLPKRPDFTLPEPDKSVYGEIHKGNNPYDAGNARPLPAHVPPPFARAQSTRTIAPLQGSPIAISRLGQWTAPHISTDPHQQYIDSIIKANEEKKWEKEAQKFHTPAPTASSSAAVAEPKFDRLVWNKQGGGIMKVSNQSALTQEIEREKDERGSRHSSSEPIDVPLRKTSNAGNEDLRIPSPEPVERTARNTRYLGLRIPSPVPVERTAHNSGYPPLRIPSPVPVERTASAKKKAKKEKKEVPTKLVVREGDVPPEQRRAVNRFLHRSFGQPSQLSSTRAGFTTTHQTNGAAVTGPADDIFDD</sequence>
<keyword evidence="2" id="KW-1185">Reference proteome</keyword>